<evidence type="ECO:0000313" key="7">
    <source>
        <dbReference type="EMBL" id="CAH0550409.1"/>
    </source>
</evidence>
<gene>
    <name evidence="7" type="ORF">MELIAE_LOCUS3236</name>
</gene>
<sequence>MSSSLNEIKEKLNGYNQQQLLATWELLDREKQLGFVKHVNAIDFEEANFLFKKAKQSMESDIKKLDDFMTPVPATQYQSEEKVCAKTLDEYRSIGLEAISNNEVAVLLLAGGQGTRLGSDNPKGMFSVGLPSGKTLFQIQAERIRRVTALAKEKYGKFGTIPWYIMTSGPTDRTTHKFLVAKNYFDLNEKDVILFQQGLLPCYDFEGKILLNEKDHVAFAPDGNGGIYKALAKHGILNDMEKRGVKYVHVHSVDNILVKVADPVFIGYCVSKQAECGAKVVKKANPNEPVGVICQVDGKYQVVEYSEITEKTALLKNENGDLKFNAGNICNHFFSTSFLRKVVNECLNDIKVHVAIKKIPYTNALGKKVTPVEANGIKIEKFIFDVFQFAEKFVIWEVPRNEEFSALKNSDEAGKDCPMTARNDLLALHRAYVEKAGGRIEAGEVEISPLLSYAGENLENIVKGVTYNNKGAIQLLPENKLNGVNGKH</sequence>
<dbReference type="PANTHER" id="PTHR11952">
    <property type="entry name" value="UDP- GLUCOSE PYROPHOSPHORYLASE"/>
    <property type="match status" value="1"/>
</dbReference>
<dbReference type="EC" id="2.7.7.23" evidence="3"/>
<evidence type="ECO:0000256" key="6">
    <source>
        <dbReference type="ARBA" id="ARBA00048493"/>
    </source>
</evidence>
<dbReference type="InterPro" id="IPR039741">
    <property type="entry name" value="UDP-sugar_pyrophosphorylase"/>
</dbReference>
<evidence type="ECO:0000256" key="2">
    <source>
        <dbReference type="ARBA" id="ARBA00010401"/>
    </source>
</evidence>
<keyword evidence="5" id="KW-0548">Nucleotidyltransferase</keyword>
<dbReference type="Pfam" id="PF01704">
    <property type="entry name" value="UDPGP"/>
    <property type="match status" value="1"/>
</dbReference>
<dbReference type="EMBL" id="OV121133">
    <property type="protein sequence ID" value="CAH0550409.1"/>
    <property type="molecule type" value="Genomic_DNA"/>
</dbReference>
<dbReference type="SUPFAM" id="SSF53448">
    <property type="entry name" value="Nucleotide-diphospho-sugar transferases"/>
    <property type="match status" value="1"/>
</dbReference>
<dbReference type="FunFam" id="3.90.550.10:FF:000075">
    <property type="entry name" value="Probable UDP-N-acetylglucosamine pyrophosphorylase"/>
    <property type="match status" value="1"/>
</dbReference>
<evidence type="ECO:0000256" key="3">
    <source>
        <dbReference type="ARBA" id="ARBA00012457"/>
    </source>
</evidence>
<dbReference type="OrthoDB" id="532420at2759"/>
<dbReference type="AlphaFoldDB" id="A0A9P0AXN1"/>
<dbReference type="CDD" id="cd04193">
    <property type="entry name" value="UDPGlcNAc_PPase"/>
    <property type="match status" value="1"/>
</dbReference>
<dbReference type="InterPro" id="IPR029044">
    <property type="entry name" value="Nucleotide-diphossugar_trans"/>
</dbReference>
<evidence type="ECO:0000313" key="8">
    <source>
        <dbReference type="Proteomes" id="UP001154078"/>
    </source>
</evidence>
<comment type="pathway">
    <text evidence="1">Nucleotide-sugar biosynthesis; UDP-N-acetyl-alpha-D-glucosamine biosynthesis; UDP-N-acetyl-alpha-D-glucosamine from N-acetyl-alpha-D-glucosamine 1-phosphate: step 1/1.</text>
</comment>
<evidence type="ECO:0000256" key="5">
    <source>
        <dbReference type="ARBA" id="ARBA00022695"/>
    </source>
</evidence>
<evidence type="ECO:0000256" key="1">
    <source>
        <dbReference type="ARBA" id="ARBA00005208"/>
    </source>
</evidence>
<comment type="catalytic activity">
    <reaction evidence="6">
        <text>N-acetyl-alpha-D-glucosamine 1-phosphate + UTP + H(+) = UDP-N-acetyl-alpha-D-glucosamine + diphosphate</text>
        <dbReference type="Rhea" id="RHEA:13509"/>
        <dbReference type="ChEBI" id="CHEBI:15378"/>
        <dbReference type="ChEBI" id="CHEBI:33019"/>
        <dbReference type="ChEBI" id="CHEBI:46398"/>
        <dbReference type="ChEBI" id="CHEBI:57705"/>
        <dbReference type="ChEBI" id="CHEBI:57776"/>
        <dbReference type="EC" id="2.7.7.23"/>
    </reaction>
</comment>
<dbReference type="InterPro" id="IPR002618">
    <property type="entry name" value="UDPGP_fam"/>
</dbReference>
<evidence type="ECO:0000256" key="4">
    <source>
        <dbReference type="ARBA" id="ARBA00022679"/>
    </source>
</evidence>
<comment type="similarity">
    <text evidence="2">Belongs to the UDPGP type 1 family.</text>
</comment>
<dbReference type="PANTHER" id="PTHR11952:SF2">
    <property type="entry name" value="LD24639P"/>
    <property type="match status" value="1"/>
</dbReference>
<name>A0A9P0AXN1_BRAAE</name>
<dbReference type="GO" id="GO:0003977">
    <property type="term" value="F:UDP-N-acetylglucosamine diphosphorylase activity"/>
    <property type="evidence" value="ECO:0007669"/>
    <property type="project" value="UniProtKB-EC"/>
</dbReference>
<keyword evidence="4" id="KW-0808">Transferase</keyword>
<accession>A0A9P0AXN1</accession>
<dbReference type="Proteomes" id="UP001154078">
    <property type="component" value="Chromosome 2"/>
</dbReference>
<proteinExistence type="inferred from homology"/>
<dbReference type="GO" id="GO:0006048">
    <property type="term" value="P:UDP-N-acetylglucosamine biosynthetic process"/>
    <property type="evidence" value="ECO:0007669"/>
    <property type="project" value="TreeGrafter"/>
</dbReference>
<reference evidence="7" key="1">
    <citation type="submission" date="2021-12" db="EMBL/GenBank/DDBJ databases">
        <authorList>
            <person name="King R."/>
        </authorList>
    </citation>
    <scope>NUCLEOTIDE SEQUENCE</scope>
</reference>
<organism evidence="7 8">
    <name type="scientific">Brassicogethes aeneus</name>
    <name type="common">Rape pollen beetle</name>
    <name type="synonym">Meligethes aeneus</name>
    <dbReference type="NCBI Taxonomy" id="1431903"/>
    <lineage>
        <taxon>Eukaryota</taxon>
        <taxon>Metazoa</taxon>
        <taxon>Ecdysozoa</taxon>
        <taxon>Arthropoda</taxon>
        <taxon>Hexapoda</taxon>
        <taxon>Insecta</taxon>
        <taxon>Pterygota</taxon>
        <taxon>Neoptera</taxon>
        <taxon>Endopterygota</taxon>
        <taxon>Coleoptera</taxon>
        <taxon>Polyphaga</taxon>
        <taxon>Cucujiformia</taxon>
        <taxon>Nitidulidae</taxon>
        <taxon>Meligethinae</taxon>
        <taxon>Brassicogethes</taxon>
    </lineage>
</organism>
<dbReference type="Gene3D" id="3.90.550.10">
    <property type="entry name" value="Spore Coat Polysaccharide Biosynthesis Protein SpsA, Chain A"/>
    <property type="match status" value="1"/>
</dbReference>
<protein>
    <recommendedName>
        <fullName evidence="3">UDP-N-acetylglucosamine diphosphorylase</fullName>
        <ecNumber evidence="3">2.7.7.23</ecNumber>
    </recommendedName>
</protein>
<keyword evidence="8" id="KW-1185">Reference proteome</keyword>